<proteinExistence type="inferred from homology"/>
<dbReference type="EMBL" id="MCFJ01000001">
    <property type="protein sequence ID" value="ORY71320.1"/>
    <property type="molecule type" value="Genomic_DNA"/>
</dbReference>
<protein>
    <recommendedName>
        <fullName evidence="8">Carboxylic ester hydrolase</fullName>
        <ecNumber evidence="8">3.1.1.-</ecNumber>
    </recommendedName>
</protein>
<dbReference type="PANTHER" id="PTHR33938">
    <property type="entry name" value="FERULOYL ESTERASE B-RELATED"/>
    <property type="match status" value="1"/>
</dbReference>
<dbReference type="GO" id="GO:0046872">
    <property type="term" value="F:metal ion binding"/>
    <property type="evidence" value="ECO:0007669"/>
    <property type="project" value="UniProtKB-KW"/>
</dbReference>
<dbReference type="OrthoDB" id="3039123at2759"/>
<name>A0A1Y2EIC6_9PEZI</name>
<dbReference type="STRING" id="1141098.A0A1Y2EIC6"/>
<keyword evidence="2" id="KW-0719">Serine esterase</keyword>
<keyword evidence="4 8" id="KW-0732">Signal</keyword>
<evidence type="ECO:0000256" key="6">
    <source>
        <dbReference type="ARBA" id="ARBA00022837"/>
    </source>
</evidence>
<dbReference type="EC" id="3.1.1.-" evidence="8"/>
<evidence type="ECO:0000256" key="7">
    <source>
        <dbReference type="ARBA" id="ARBA00023157"/>
    </source>
</evidence>
<comment type="similarity">
    <text evidence="1 8">Belongs to the tannase family.</text>
</comment>
<evidence type="ECO:0000256" key="1">
    <source>
        <dbReference type="ARBA" id="ARBA00006249"/>
    </source>
</evidence>
<keyword evidence="5 8" id="KW-0378">Hydrolase</keyword>
<reference evidence="9 10" key="1">
    <citation type="submission" date="2016-07" db="EMBL/GenBank/DDBJ databases">
        <title>Pervasive Adenine N6-methylation of Active Genes in Fungi.</title>
        <authorList>
            <consortium name="DOE Joint Genome Institute"/>
            <person name="Mondo S.J."/>
            <person name="Dannebaum R.O."/>
            <person name="Kuo R.C."/>
            <person name="Labutti K."/>
            <person name="Haridas S."/>
            <person name="Kuo A."/>
            <person name="Salamov A."/>
            <person name="Ahrendt S.R."/>
            <person name="Lipzen A."/>
            <person name="Sullivan W."/>
            <person name="Andreopoulos W.B."/>
            <person name="Clum A."/>
            <person name="Lindquist E."/>
            <person name="Daum C."/>
            <person name="Ramamoorthy G.K."/>
            <person name="Gryganskyi A."/>
            <person name="Culley D."/>
            <person name="Magnuson J.K."/>
            <person name="James T.Y."/>
            <person name="O'Malley M.A."/>
            <person name="Stajich J.E."/>
            <person name="Spatafora J.W."/>
            <person name="Visel A."/>
            <person name="Grigoriev I.V."/>
        </authorList>
    </citation>
    <scope>NUCLEOTIDE SEQUENCE [LARGE SCALE GENOMIC DNA]</scope>
    <source>
        <strain evidence="9 10">CBS 129021</strain>
    </source>
</reference>
<dbReference type="AlphaFoldDB" id="A0A1Y2EIC6"/>
<dbReference type="SUPFAM" id="SSF53474">
    <property type="entry name" value="alpha/beta-Hydrolases"/>
    <property type="match status" value="1"/>
</dbReference>
<dbReference type="Pfam" id="PF07519">
    <property type="entry name" value="Tannase"/>
    <property type="match status" value="2"/>
</dbReference>
<keyword evidence="6" id="KW-0106">Calcium</keyword>
<dbReference type="PANTHER" id="PTHR33938:SF2">
    <property type="entry name" value="CARBOXYLIC ESTER HYDROLASE"/>
    <property type="match status" value="1"/>
</dbReference>
<accession>A0A1Y2EIC6</accession>
<evidence type="ECO:0000313" key="9">
    <source>
        <dbReference type="EMBL" id="ORY71320.1"/>
    </source>
</evidence>
<evidence type="ECO:0000256" key="8">
    <source>
        <dbReference type="RuleBase" id="RU361238"/>
    </source>
</evidence>
<feature type="chain" id="PRO_5011823655" description="Carboxylic ester hydrolase" evidence="8">
    <location>
        <begin position="19"/>
        <end position="558"/>
    </location>
</feature>
<evidence type="ECO:0000256" key="5">
    <source>
        <dbReference type="ARBA" id="ARBA00022801"/>
    </source>
</evidence>
<evidence type="ECO:0000256" key="3">
    <source>
        <dbReference type="ARBA" id="ARBA00022723"/>
    </source>
</evidence>
<keyword evidence="10" id="KW-1185">Reference proteome</keyword>
<dbReference type="GO" id="GO:0030600">
    <property type="term" value="F:feruloyl esterase activity"/>
    <property type="evidence" value="ECO:0007669"/>
    <property type="project" value="UniProtKB-ARBA"/>
</dbReference>
<sequence length="558" mass="61215">MHLPEVFLLLLACSSALASECTPEVFSNILAHNEAASVSYAGTVAKGGSFGIPSLAYPANATNLPALCAVTICVKSSANSSFSFGLFLPDTTWNERFLATGNGGSGGGINWPDMGTFSQYGFATMSTDTGHNSTVIDSSWALNAPDAIIDWGWRAMHGSVMVAKSVIDAYYDDFSAIKYSYYASCSTGGRQGMKEIQLYPDSFDGVVIGAPSWWTTHISPMTLKQGLYNYPNSSSKYIGIDLFPAILKEITKQCDPQDGVIDGIISDPSRCNFNYESLLCTPASRAACLNPAQLTTIKQFYSDYVDVNQTFVYPAISLGGDPTLLLAGLGSAFGYQYFKYQIYNDTKWDFTQFSYADVQKADELDPGQATADDFDLSPFKQQGGKLLMYHGTADNLVPTGGSIYYYNQVYQALAPKGVNLDDFFRFFLIPGMSHCLGSAVAPWYIGASSQVPSGTTHSVPGFMDANHDIILAMMRWVEEGRAPNQLIATKFNERPRVEVGNHELTCLSQETSKAALRSLKSFFEYEIRKEMDKLKRPAEEQKKADQYTKARRLFWAAA</sequence>
<feature type="signal peptide" evidence="8">
    <location>
        <begin position="1"/>
        <end position="18"/>
    </location>
</feature>
<dbReference type="InParanoid" id="A0A1Y2EIC6"/>
<dbReference type="RefSeq" id="XP_040720912.1">
    <property type="nucleotide sequence ID" value="XM_040865145.1"/>
</dbReference>
<dbReference type="InterPro" id="IPR029058">
    <property type="entry name" value="AB_hydrolase_fold"/>
</dbReference>
<organism evidence="9 10">
    <name type="scientific">Pseudomassariella vexata</name>
    <dbReference type="NCBI Taxonomy" id="1141098"/>
    <lineage>
        <taxon>Eukaryota</taxon>
        <taxon>Fungi</taxon>
        <taxon>Dikarya</taxon>
        <taxon>Ascomycota</taxon>
        <taxon>Pezizomycotina</taxon>
        <taxon>Sordariomycetes</taxon>
        <taxon>Xylariomycetidae</taxon>
        <taxon>Amphisphaeriales</taxon>
        <taxon>Pseudomassariaceae</taxon>
        <taxon>Pseudomassariella</taxon>
    </lineage>
</organism>
<evidence type="ECO:0000313" key="10">
    <source>
        <dbReference type="Proteomes" id="UP000193689"/>
    </source>
</evidence>
<keyword evidence="7" id="KW-1015">Disulfide bond</keyword>
<gene>
    <name evidence="9" type="ORF">BCR38DRAFT_519746</name>
</gene>
<dbReference type="GeneID" id="63781357"/>
<dbReference type="InterPro" id="IPR011118">
    <property type="entry name" value="Tannase/feruloyl_esterase"/>
</dbReference>
<comment type="caution">
    <text evidence="9">The sequence shown here is derived from an EMBL/GenBank/DDBJ whole genome shotgun (WGS) entry which is preliminary data.</text>
</comment>
<evidence type="ECO:0000256" key="4">
    <source>
        <dbReference type="ARBA" id="ARBA00022729"/>
    </source>
</evidence>
<evidence type="ECO:0000256" key="2">
    <source>
        <dbReference type="ARBA" id="ARBA00022487"/>
    </source>
</evidence>
<dbReference type="Proteomes" id="UP000193689">
    <property type="component" value="Unassembled WGS sequence"/>
</dbReference>
<keyword evidence="3" id="KW-0479">Metal-binding</keyword>